<evidence type="ECO:0000313" key="8">
    <source>
        <dbReference type="Proteomes" id="UP000027463"/>
    </source>
</evidence>
<evidence type="ECO:0000256" key="3">
    <source>
        <dbReference type="ARBA" id="ARBA00022729"/>
    </source>
</evidence>
<evidence type="ECO:0000259" key="6">
    <source>
        <dbReference type="Pfam" id="PF02608"/>
    </source>
</evidence>
<evidence type="ECO:0000256" key="1">
    <source>
        <dbReference type="ARBA" id="ARBA00004236"/>
    </source>
</evidence>
<gene>
    <name evidence="7" type="ORF">SMB34_11145</name>
</gene>
<evidence type="ECO:0000256" key="4">
    <source>
        <dbReference type="ARBA" id="ARBA00023136"/>
    </source>
</evidence>
<organism evidence="7 8">
    <name type="scientific">Thalassospira permensis NBRC 106175</name>
    <dbReference type="NCBI Taxonomy" id="1353532"/>
    <lineage>
        <taxon>Bacteria</taxon>
        <taxon>Pseudomonadati</taxon>
        <taxon>Pseudomonadota</taxon>
        <taxon>Alphaproteobacteria</taxon>
        <taxon>Rhodospirillales</taxon>
        <taxon>Thalassospiraceae</taxon>
        <taxon>Thalassospira</taxon>
    </lineage>
</organism>
<sequence>MQLAGGTGIGILQVTADAGKLGIGADANQNGLHPESILTSMVKHVEVAVFEAFAAARDGDWKPGILSLGLAEDRVDWTLDDFNRDLITPAMKDAADAARNDIINGRITIHDYMQNGTCPR</sequence>
<keyword evidence="5" id="KW-0449">Lipoprotein</keyword>
<keyword evidence="3" id="KW-0732">Signal</keyword>
<dbReference type="PANTHER" id="PTHR34296:SF2">
    <property type="entry name" value="ABC TRANSPORTER GUANOSINE-BINDING PROTEIN NUPN"/>
    <property type="match status" value="1"/>
</dbReference>
<reference evidence="7 8" key="1">
    <citation type="submission" date="2013-07" db="EMBL/GenBank/DDBJ databases">
        <title>Thalassospira permensis NBRC 106175 Genome Sequencing.</title>
        <authorList>
            <person name="Lai Q."/>
            <person name="Shao Z."/>
        </authorList>
    </citation>
    <scope>NUCLEOTIDE SEQUENCE [LARGE SCALE GENOMIC DNA]</scope>
    <source>
        <strain evidence="7 8">NBRC 106175</strain>
    </source>
</reference>
<protein>
    <recommendedName>
        <fullName evidence="6">ABC transporter substrate-binding protein PnrA-like domain-containing protein</fullName>
    </recommendedName>
</protein>
<dbReference type="InterPro" id="IPR003760">
    <property type="entry name" value="PnrA-like"/>
</dbReference>
<evidence type="ECO:0000313" key="7">
    <source>
        <dbReference type="EMBL" id="KEO59118.1"/>
    </source>
</evidence>
<keyword evidence="8" id="KW-1185">Reference proteome</keyword>
<dbReference type="PANTHER" id="PTHR34296">
    <property type="entry name" value="TRANSCRIPTIONAL ACTIVATOR PROTEIN MED"/>
    <property type="match status" value="1"/>
</dbReference>
<comment type="caution">
    <text evidence="7">The sequence shown here is derived from an EMBL/GenBank/DDBJ whole genome shotgun (WGS) entry which is preliminary data.</text>
</comment>
<evidence type="ECO:0000256" key="2">
    <source>
        <dbReference type="ARBA" id="ARBA00022475"/>
    </source>
</evidence>
<evidence type="ECO:0000256" key="5">
    <source>
        <dbReference type="ARBA" id="ARBA00023288"/>
    </source>
</evidence>
<accession>A0ABR4TUQ0</accession>
<keyword evidence="4" id="KW-0472">Membrane</keyword>
<keyword evidence="2" id="KW-1003">Cell membrane</keyword>
<dbReference type="Proteomes" id="UP000027463">
    <property type="component" value="Unassembled WGS sequence"/>
</dbReference>
<dbReference type="Gene3D" id="3.40.50.2300">
    <property type="match status" value="2"/>
</dbReference>
<dbReference type="InterPro" id="IPR050957">
    <property type="entry name" value="BMP_lipoprotein"/>
</dbReference>
<proteinExistence type="predicted"/>
<name>A0ABR4TUQ0_9PROT</name>
<comment type="subcellular location">
    <subcellularLocation>
        <location evidence="1">Cell membrane</location>
    </subcellularLocation>
</comment>
<feature type="domain" description="ABC transporter substrate-binding protein PnrA-like" evidence="6">
    <location>
        <begin position="1"/>
        <end position="110"/>
    </location>
</feature>
<dbReference type="EMBL" id="AUNC01000002">
    <property type="protein sequence ID" value="KEO59118.1"/>
    <property type="molecule type" value="Genomic_DNA"/>
</dbReference>
<dbReference type="Pfam" id="PF02608">
    <property type="entry name" value="Bmp"/>
    <property type="match status" value="1"/>
</dbReference>